<keyword evidence="13 19" id="KW-0448">Lipopolysaccharide biosynthesis</keyword>
<feature type="transmembrane region" description="Helical" evidence="19">
    <location>
        <begin position="315"/>
        <end position="335"/>
    </location>
</feature>
<keyword evidence="12 19" id="KW-0812">Transmembrane</keyword>
<evidence type="ECO:0000256" key="17">
    <source>
        <dbReference type="ARBA" id="ARBA00025446"/>
    </source>
</evidence>
<accession>A0A1H1YL92</accession>
<evidence type="ECO:0000256" key="15">
    <source>
        <dbReference type="ARBA" id="ARBA00023098"/>
    </source>
</evidence>
<feature type="transmembrane region" description="Helical" evidence="19">
    <location>
        <begin position="257"/>
        <end position="278"/>
    </location>
</feature>
<evidence type="ECO:0000256" key="12">
    <source>
        <dbReference type="ARBA" id="ARBA00022692"/>
    </source>
</evidence>
<feature type="transmembrane region" description="Helical" evidence="19">
    <location>
        <begin position="88"/>
        <end position="106"/>
    </location>
</feature>
<evidence type="ECO:0000256" key="11">
    <source>
        <dbReference type="ARBA" id="ARBA00022679"/>
    </source>
</evidence>
<sequence length="549" mass="62766">MTRRWALPLLFLAFLLFYLAPLMSHGMWIPDETRYAQIGQEMLLRGHWAAPHFMELRYFEKPIAGYWMIAIGQAIFGDNFFGVRFASALSTGLSVLLVYLLAGRLWNDPRKSFASAALFMSFGLIAGQAGYANLDPQFTFWVNLSFFALWLAIDSQTRKARLLSWAALGFACGWGFMTKGFLALLLPVLIALPYMIWQKRFRELVGYGLVAVLVAALVSLPWVIAVHLQEPDYWRFFFWHEHIRRFAAEDAQHTRPWWFYLPLIVVSSLPWALLFPITLKDAWNSKGQRITAFLLLWLLLPLAFFSLSRGKLPTYIMPCLMPLALLMGHSLMERLTLGQARVSRLNGLLNLVLGLVALAAVVFFQLKKPFYDNEPTHLALLCVVIGGWILFNTLTVFRPQQLWALPALGMGLLIALLPAAMPDVIVHNKMPDQFIADHEQELSQSRHLLSNDLGAASALAWRLKRTDITLYNTQGEVKYGLSYPEAEQRTRDMDQIPSWMEQARREGQVGVVMRVKDEEELREIDKLPKDYKRYEEGNIVILIFPQSAP</sequence>
<dbReference type="GO" id="GO:0009103">
    <property type="term" value="P:lipopolysaccharide biosynthetic process"/>
    <property type="evidence" value="ECO:0007669"/>
    <property type="project" value="UniProtKB-KW"/>
</dbReference>
<comment type="pathway">
    <text evidence="2 19">Lipopolysaccharide metabolism; 4-amino-4-deoxy-beta-L-arabinose-lipid A biosynthesis.</text>
</comment>
<dbReference type="EMBL" id="LT629777">
    <property type="protein sequence ID" value="SDT22111.1"/>
    <property type="molecule type" value="Genomic_DNA"/>
</dbReference>
<dbReference type="GO" id="GO:0010041">
    <property type="term" value="P:response to iron(III) ion"/>
    <property type="evidence" value="ECO:0007669"/>
    <property type="project" value="TreeGrafter"/>
</dbReference>
<organism evidence="21 22">
    <name type="scientific">Pseudomonas asplenii</name>
    <dbReference type="NCBI Taxonomy" id="53407"/>
    <lineage>
        <taxon>Bacteria</taxon>
        <taxon>Pseudomonadati</taxon>
        <taxon>Pseudomonadota</taxon>
        <taxon>Gammaproteobacteria</taxon>
        <taxon>Pseudomonadales</taxon>
        <taxon>Pseudomonadaceae</taxon>
        <taxon>Pseudomonas</taxon>
    </lineage>
</organism>
<evidence type="ECO:0000256" key="9">
    <source>
        <dbReference type="ARBA" id="ARBA00022556"/>
    </source>
</evidence>
<keyword evidence="11 19" id="KW-0808">Transferase</keyword>
<evidence type="ECO:0000256" key="16">
    <source>
        <dbReference type="ARBA" id="ARBA00023136"/>
    </source>
</evidence>
<evidence type="ECO:0000256" key="3">
    <source>
        <dbReference type="ARBA" id="ARBA00010814"/>
    </source>
</evidence>
<evidence type="ECO:0000256" key="13">
    <source>
        <dbReference type="ARBA" id="ARBA00022985"/>
    </source>
</evidence>
<evidence type="ECO:0000313" key="21">
    <source>
        <dbReference type="EMBL" id="SDT22111.1"/>
    </source>
</evidence>
<dbReference type="GO" id="GO:0103015">
    <property type="term" value="F:4-amino-4-deoxy-L-arabinose transferase activity"/>
    <property type="evidence" value="ECO:0007669"/>
    <property type="project" value="UniProtKB-EC"/>
</dbReference>
<evidence type="ECO:0000256" key="5">
    <source>
        <dbReference type="ARBA" id="ARBA00015532"/>
    </source>
</evidence>
<evidence type="ECO:0000256" key="1">
    <source>
        <dbReference type="ARBA" id="ARBA00004429"/>
    </source>
</evidence>
<name>A0A1H1YL92_9PSED</name>
<evidence type="ECO:0000256" key="6">
    <source>
        <dbReference type="ARBA" id="ARBA00022475"/>
    </source>
</evidence>
<keyword evidence="6 19" id="KW-1003">Cell membrane</keyword>
<keyword evidence="14 19" id="KW-1133">Transmembrane helix</keyword>
<dbReference type="InterPro" id="IPR050297">
    <property type="entry name" value="LipidA_mod_glycosyltrf_83"/>
</dbReference>
<evidence type="ECO:0000256" key="2">
    <source>
        <dbReference type="ARBA" id="ARBA00005200"/>
    </source>
</evidence>
<dbReference type="UniPathway" id="UPA00037"/>
<evidence type="ECO:0000256" key="7">
    <source>
        <dbReference type="ARBA" id="ARBA00022516"/>
    </source>
</evidence>
<feature type="transmembrane region" description="Helical" evidence="19">
    <location>
        <begin position="378"/>
        <end position="397"/>
    </location>
</feature>
<gene>
    <name evidence="19" type="primary">arnT</name>
    <name evidence="21" type="ORF">SAMN05216598_4491</name>
</gene>
<dbReference type="PANTHER" id="PTHR33908">
    <property type="entry name" value="MANNOSYLTRANSFERASE YKCB-RELATED"/>
    <property type="match status" value="1"/>
</dbReference>
<dbReference type="Proteomes" id="UP000199524">
    <property type="component" value="Chromosome I"/>
</dbReference>
<evidence type="ECO:0000256" key="4">
    <source>
        <dbReference type="ARBA" id="ARBA00012056"/>
    </source>
</evidence>
<feature type="transmembrane region" description="Helical" evidence="19">
    <location>
        <begin position="204"/>
        <end position="224"/>
    </location>
</feature>
<feature type="transmembrane region" description="Helical" evidence="19">
    <location>
        <begin position="165"/>
        <end position="192"/>
    </location>
</feature>
<comment type="subcellular location">
    <subcellularLocation>
        <location evidence="1">Cell inner membrane</location>
        <topology evidence="1">Multi-pass membrane protein</topology>
    </subcellularLocation>
    <subcellularLocation>
        <location evidence="19">Cell membrane</location>
        <topology evidence="19">Multi-pass membrane protein</topology>
    </subcellularLocation>
</comment>
<dbReference type="InterPro" id="IPR003342">
    <property type="entry name" value="ArnT-like_N"/>
</dbReference>
<dbReference type="GO" id="GO:0005886">
    <property type="term" value="C:plasma membrane"/>
    <property type="evidence" value="ECO:0007669"/>
    <property type="project" value="UniProtKB-SubCell"/>
</dbReference>
<feature type="transmembrane region" description="Helical" evidence="19">
    <location>
        <begin position="290"/>
        <end position="309"/>
    </location>
</feature>
<dbReference type="AlphaFoldDB" id="A0A1H1YL92"/>
<dbReference type="Pfam" id="PF02366">
    <property type="entry name" value="PMT"/>
    <property type="match status" value="1"/>
</dbReference>
<comment type="function">
    <text evidence="17 19">Catalyzes the transfer of the L-Ara4N moiety of the glycolipid undecaprenyl phosphate-alpha-L-Ara4N to lipid A. The modified arabinose is attached to lipid A and is required for resistance to polymyxin and cationic antimicrobial peptides.</text>
</comment>
<dbReference type="EC" id="2.4.2.43" evidence="4 19"/>
<evidence type="ECO:0000256" key="19">
    <source>
        <dbReference type="HAMAP-Rule" id="MF_01165"/>
    </source>
</evidence>
<feature type="domain" description="ArnT-like N-terminal" evidence="20">
    <location>
        <begin position="5"/>
        <end position="236"/>
    </location>
</feature>
<evidence type="ECO:0000259" key="20">
    <source>
        <dbReference type="Pfam" id="PF02366"/>
    </source>
</evidence>
<keyword evidence="10 19" id="KW-0328">Glycosyltransferase</keyword>
<keyword evidence="16 19" id="KW-0472">Membrane</keyword>
<reference evidence="22" key="1">
    <citation type="submission" date="2016-10" db="EMBL/GenBank/DDBJ databases">
        <authorList>
            <person name="Varghese N."/>
            <person name="Submissions S."/>
        </authorList>
    </citation>
    <scope>NUCLEOTIDE SEQUENCE [LARGE SCALE GENOMIC DNA]</scope>
    <source>
        <strain evidence="22">ATCC 23835</strain>
    </source>
</reference>
<evidence type="ECO:0000256" key="10">
    <source>
        <dbReference type="ARBA" id="ARBA00022676"/>
    </source>
</evidence>
<keyword evidence="8" id="KW-0997">Cell inner membrane</keyword>
<comment type="catalytic activity">
    <reaction evidence="18 19">
        <text>4-amino-4-deoxy-alpha-L-arabinopyranosyl di-trans,octa-cis-undecaprenyl phosphate + lipid IVA = lipid IIA + di-trans,octa-cis-undecaprenyl phosphate.</text>
        <dbReference type="EC" id="2.4.2.43"/>
    </reaction>
</comment>
<dbReference type="GO" id="GO:0006493">
    <property type="term" value="P:protein O-linked glycosylation"/>
    <property type="evidence" value="ECO:0007669"/>
    <property type="project" value="InterPro"/>
</dbReference>
<proteinExistence type="inferred from homology"/>
<dbReference type="RefSeq" id="WP_090208932.1">
    <property type="nucleotide sequence ID" value="NZ_LT629777.1"/>
</dbReference>
<feature type="transmembrane region" description="Helical" evidence="19">
    <location>
        <begin position="347"/>
        <end position="366"/>
    </location>
</feature>
<dbReference type="GeneID" id="300209379"/>
<protein>
    <recommendedName>
        <fullName evidence="5 19">Undecaprenyl phosphate-alpha-4-amino-4-deoxy-L-arabinose arabinosyl transferase</fullName>
        <ecNumber evidence="4 19">2.4.2.43</ecNumber>
    </recommendedName>
    <alternativeName>
        <fullName evidence="19">4-amino-4-deoxy-L-arabinose lipid A transferase</fullName>
    </alternativeName>
    <alternativeName>
        <fullName evidence="19">Lipid IV(A) 4-amino-4-deoxy-L-arabinosyltransferase</fullName>
    </alternativeName>
    <alternativeName>
        <fullName evidence="19">Undecaprenyl phosphate-alpha-L-Ara4N transferase</fullName>
    </alternativeName>
</protein>
<evidence type="ECO:0000256" key="8">
    <source>
        <dbReference type="ARBA" id="ARBA00022519"/>
    </source>
</evidence>
<comment type="similarity">
    <text evidence="3 19">Belongs to the glycosyltransferase 83 family.</text>
</comment>
<dbReference type="GO" id="GO:0000030">
    <property type="term" value="F:mannosyltransferase activity"/>
    <property type="evidence" value="ECO:0007669"/>
    <property type="project" value="InterPro"/>
</dbReference>
<dbReference type="NCBIfam" id="NF009784">
    <property type="entry name" value="PRK13279.1"/>
    <property type="match status" value="1"/>
</dbReference>
<keyword evidence="22" id="KW-1185">Reference proteome</keyword>
<dbReference type="InterPro" id="IPR022839">
    <property type="entry name" value="ArnT"/>
</dbReference>
<keyword evidence="15 19" id="KW-0443">Lipid metabolism</keyword>
<evidence type="ECO:0000256" key="18">
    <source>
        <dbReference type="ARBA" id="ARBA00034054"/>
    </source>
</evidence>
<dbReference type="PANTHER" id="PTHR33908:SF3">
    <property type="entry name" value="UNDECAPRENYL PHOSPHATE-ALPHA-4-AMINO-4-DEOXY-L-ARABINOSE ARABINOSYL TRANSFERASE"/>
    <property type="match status" value="1"/>
</dbReference>
<keyword evidence="7 19" id="KW-0444">Lipid biosynthesis</keyword>
<dbReference type="GO" id="GO:0009245">
    <property type="term" value="P:lipid A biosynthetic process"/>
    <property type="evidence" value="ECO:0007669"/>
    <property type="project" value="UniProtKB-UniRule"/>
</dbReference>
<feature type="transmembrane region" description="Helical" evidence="19">
    <location>
        <begin position="112"/>
        <end position="131"/>
    </location>
</feature>
<dbReference type="HAMAP" id="MF_01165">
    <property type="entry name" value="ArnT_transfer"/>
    <property type="match status" value="1"/>
</dbReference>
<evidence type="ECO:0000256" key="14">
    <source>
        <dbReference type="ARBA" id="ARBA00022989"/>
    </source>
</evidence>
<keyword evidence="9 19" id="KW-0441">Lipid A biosynthesis</keyword>
<evidence type="ECO:0000313" key="22">
    <source>
        <dbReference type="Proteomes" id="UP000199524"/>
    </source>
</evidence>
<feature type="transmembrane region" description="Helical" evidence="19">
    <location>
        <begin position="402"/>
        <end position="421"/>
    </location>
</feature>